<evidence type="ECO:0000313" key="5">
    <source>
        <dbReference type="Proteomes" id="UP000431533"/>
    </source>
</evidence>
<protein>
    <recommendedName>
        <fullName evidence="6">Ankyrin</fullName>
    </recommendedName>
</protein>
<dbReference type="GO" id="GO:0005737">
    <property type="term" value="C:cytoplasm"/>
    <property type="evidence" value="ECO:0007669"/>
    <property type="project" value="TreeGrafter"/>
</dbReference>
<dbReference type="Gene3D" id="1.25.40.20">
    <property type="entry name" value="Ankyrin repeat-containing domain"/>
    <property type="match status" value="1"/>
</dbReference>
<evidence type="ECO:0000256" key="2">
    <source>
        <dbReference type="ARBA" id="ARBA00023043"/>
    </source>
</evidence>
<dbReference type="PANTHER" id="PTHR24189">
    <property type="entry name" value="MYOTROPHIN"/>
    <property type="match status" value="1"/>
</dbReference>
<evidence type="ECO:0000256" key="1">
    <source>
        <dbReference type="ARBA" id="ARBA00022737"/>
    </source>
</evidence>
<dbReference type="InterPro" id="IPR002110">
    <property type="entry name" value="Ankyrin_rpt"/>
</dbReference>
<dbReference type="InterPro" id="IPR050745">
    <property type="entry name" value="Multifunctional_regulatory"/>
</dbReference>
<dbReference type="AlphaFoldDB" id="A0A8H8R380"/>
<keyword evidence="2" id="KW-0040">ANK repeat</keyword>
<evidence type="ECO:0000313" key="4">
    <source>
        <dbReference type="EMBL" id="TVY26841.1"/>
    </source>
</evidence>
<dbReference type="EMBL" id="QGMH01000060">
    <property type="protein sequence ID" value="TVY26841.1"/>
    <property type="molecule type" value="Genomic_DNA"/>
</dbReference>
<gene>
    <name evidence="4" type="ORF">LHYA1_G004430</name>
</gene>
<evidence type="ECO:0000256" key="3">
    <source>
        <dbReference type="SAM" id="MobiDB-lite"/>
    </source>
</evidence>
<reference evidence="4 5" key="1">
    <citation type="submission" date="2018-05" db="EMBL/GenBank/DDBJ databases">
        <title>Genome sequencing and assembly of the regulated plant pathogen Lachnellula willkommii and related sister species for the development of diagnostic species identification markers.</title>
        <authorList>
            <person name="Giroux E."/>
            <person name="Bilodeau G."/>
        </authorList>
    </citation>
    <scope>NUCLEOTIDE SEQUENCE [LARGE SCALE GENOMIC DNA]</scope>
    <source>
        <strain evidence="4 5">CBS 185.66</strain>
    </source>
</reference>
<dbReference type="OrthoDB" id="194358at2759"/>
<comment type="caution">
    <text evidence="4">The sequence shown here is derived from an EMBL/GenBank/DDBJ whole genome shotgun (WGS) entry which is preliminary data.</text>
</comment>
<accession>A0A8H8R380</accession>
<sequence length="381" mass="41458">MADDTDMLSRQQQVRQQEMMKAHRKQRQMMAWATHQQQQAINMGSSLSSTMPSSKMAQAYDDLPIMEPNDIIFVPDSAASQASREAFESACQHGPLSTVQSIVSTESHRSAPIKTPTPSFLHHGLIIALTAGNIEVARYLLSAGAPIVRQTPTTILSAPPDQQILLFELLMHHGWTPNTPGYYGAVLLPEIVTNLSLLRWFLAHGANPNLGTQRDFRDRNGASQTDSCAALEAAAGRCDVETVRMLLDAGAEIQNGVPLHFAAGVCPDSKNPHVGAVTPSREFDVGRIPVMALLVERGANVNQAEESRHMVARYAIVHAVMAGAVERVGWLLGMGADPEARGAWGSAVEYAKLRSEEMKRVVEEGVVARRWVEDVADADPT</sequence>
<dbReference type="SUPFAM" id="SSF48403">
    <property type="entry name" value="Ankyrin repeat"/>
    <property type="match status" value="1"/>
</dbReference>
<dbReference type="Proteomes" id="UP000431533">
    <property type="component" value="Unassembled WGS sequence"/>
</dbReference>
<dbReference type="SMART" id="SM00248">
    <property type="entry name" value="ANK"/>
    <property type="match status" value="3"/>
</dbReference>
<dbReference type="GeneID" id="41984628"/>
<evidence type="ECO:0008006" key="6">
    <source>
        <dbReference type="Google" id="ProtNLM"/>
    </source>
</evidence>
<keyword evidence="1" id="KW-0677">Repeat</keyword>
<keyword evidence="5" id="KW-1185">Reference proteome</keyword>
<dbReference type="RefSeq" id="XP_031005629.1">
    <property type="nucleotide sequence ID" value="XM_031149389.1"/>
</dbReference>
<organism evidence="4 5">
    <name type="scientific">Lachnellula hyalina</name>
    <dbReference type="NCBI Taxonomy" id="1316788"/>
    <lineage>
        <taxon>Eukaryota</taxon>
        <taxon>Fungi</taxon>
        <taxon>Dikarya</taxon>
        <taxon>Ascomycota</taxon>
        <taxon>Pezizomycotina</taxon>
        <taxon>Leotiomycetes</taxon>
        <taxon>Helotiales</taxon>
        <taxon>Lachnaceae</taxon>
        <taxon>Lachnellula</taxon>
    </lineage>
</organism>
<dbReference type="InterPro" id="IPR036770">
    <property type="entry name" value="Ankyrin_rpt-contain_sf"/>
</dbReference>
<proteinExistence type="predicted"/>
<name>A0A8H8R380_9HELO</name>
<dbReference type="PANTHER" id="PTHR24189:SF50">
    <property type="entry name" value="ANKYRIN REPEAT AND SOCS BOX PROTEIN 2"/>
    <property type="match status" value="1"/>
</dbReference>
<dbReference type="GO" id="GO:0005634">
    <property type="term" value="C:nucleus"/>
    <property type="evidence" value="ECO:0007669"/>
    <property type="project" value="TreeGrafter"/>
</dbReference>
<feature type="region of interest" description="Disordered" evidence="3">
    <location>
        <begin position="1"/>
        <end position="20"/>
    </location>
</feature>